<dbReference type="Proteomes" id="UP000087171">
    <property type="component" value="Unplaced"/>
</dbReference>
<dbReference type="Pfam" id="PF24925">
    <property type="entry name" value="DUF7746"/>
    <property type="match status" value="1"/>
</dbReference>
<accession>A0A1S3EGC4</accession>
<name>A0A1S3EGC4_CICAR</name>
<evidence type="ECO:0000313" key="3">
    <source>
        <dbReference type="Proteomes" id="UP000087171"/>
    </source>
</evidence>
<dbReference type="eggNOG" id="ENOG502QWP8">
    <property type="taxonomic scope" value="Eukaryota"/>
</dbReference>
<sequence length="319" mass="36528">MVAKDTFDKTVTTLYQVSEIEHEPQNLCKLQWQKGQPLAMVTLPNLGIENRPNVLSQSKVNANTIYEWNIDDKAIAELLIAGFSGQLKEWWDYHLMPPQHLEILNAIQTTEEGIPIIDEIGNPIPDATNLNGIPPSHSDLFLHIHKCGKDKTWVDKRSEYVHEKFKRRFEELTQETTSQGTPPPNELDVWCEVAGIKRGRVYGLGMESTVLLGRPNYRGSCSSSTEWVQRHEFEEMRNERDQLREELANTNRAVERNNYLIKQLMNSLNFKPMPYTTDQIHEDGVSDNDNEIGDHDAGDFDDEIADNDARDHDGEELDG</sequence>
<dbReference type="OrthoDB" id="1735266at2759"/>
<feature type="region of interest" description="Disordered" evidence="1">
    <location>
        <begin position="275"/>
        <end position="319"/>
    </location>
</feature>
<protein>
    <submittedName>
        <fullName evidence="4">Uncharacterized protein LOC101501454</fullName>
    </submittedName>
</protein>
<evidence type="ECO:0000259" key="2">
    <source>
        <dbReference type="Pfam" id="PF24925"/>
    </source>
</evidence>
<proteinExistence type="predicted"/>
<dbReference type="InterPro" id="IPR056648">
    <property type="entry name" value="DUF7746"/>
</dbReference>
<keyword evidence="3" id="KW-1185">Reference proteome</keyword>
<dbReference type="PaxDb" id="3827-XP_004513360.1"/>
<reference evidence="4" key="1">
    <citation type="submission" date="2025-08" db="UniProtKB">
        <authorList>
            <consortium name="RefSeq"/>
        </authorList>
    </citation>
    <scope>IDENTIFICATION</scope>
    <source>
        <tissue evidence="4">Etiolated seedlings</tissue>
    </source>
</reference>
<dbReference type="AlphaFoldDB" id="A0A1S3EGC4"/>
<dbReference type="PANTHER" id="PTHR33054">
    <property type="entry name" value="CCHC-TYPE DOMAIN-CONTAINING PROTEIN"/>
    <property type="match status" value="1"/>
</dbReference>
<dbReference type="InterPro" id="IPR004252">
    <property type="entry name" value="Probable_transposase_24"/>
</dbReference>
<dbReference type="Pfam" id="PF03004">
    <property type="entry name" value="Transposase_24"/>
    <property type="match status" value="1"/>
</dbReference>
<organism evidence="3 4">
    <name type="scientific">Cicer arietinum</name>
    <name type="common">Chickpea</name>
    <name type="synonym">Garbanzo</name>
    <dbReference type="NCBI Taxonomy" id="3827"/>
    <lineage>
        <taxon>Eukaryota</taxon>
        <taxon>Viridiplantae</taxon>
        <taxon>Streptophyta</taxon>
        <taxon>Embryophyta</taxon>
        <taxon>Tracheophyta</taxon>
        <taxon>Spermatophyta</taxon>
        <taxon>Magnoliopsida</taxon>
        <taxon>eudicotyledons</taxon>
        <taxon>Gunneridae</taxon>
        <taxon>Pentapetalae</taxon>
        <taxon>rosids</taxon>
        <taxon>fabids</taxon>
        <taxon>Fabales</taxon>
        <taxon>Fabaceae</taxon>
        <taxon>Papilionoideae</taxon>
        <taxon>50 kb inversion clade</taxon>
        <taxon>NPAAA clade</taxon>
        <taxon>Hologalegina</taxon>
        <taxon>IRL clade</taxon>
        <taxon>Cicereae</taxon>
        <taxon>Cicer</taxon>
    </lineage>
</organism>
<dbReference type="RefSeq" id="XP_012574892.1">
    <property type="nucleotide sequence ID" value="XM_012719438.2"/>
</dbReference>
<evidence type="ECO:0000313" key="4">
    <source>
        <dbReference type="RefSeq" id="XP_012574892.1"/>
    </source>
</evidence>
<evidence type="ECO:0000256" key="1">
    <source>
        <dbReference type="SAM" id="MobiDB-lite"/>
    </source>
</evidence>
<feature type="domain" description="DUF7746" evidence="2">
    <location>
        <begin position="72"/>
        <end position="110"/>
    </location>
</feature>
<gene>
    <name evidence="4" type="primary">LOC101501454</name>
</gene>